<dbReference type="InterPro" id="IPR023563">
    <property type="entry name" value="Ribosomal_uL13_CS"/>
</dbReference>
<keyword evidence="2 5" id="KW-0689">Ribosomal protein</keyword>
<feature type="region of interest" description="Disordered" evidence="8">
    <location>
        <begin position="126"/>
        <end position="150"/>
    </location>
</feature>
<evidence type="ECO:0000313" key="10">
    <source>
        <dbReference type="Proteomes" id="UP000274601"/>
    </source>
</evidence>
<dbReference type="EMBL" id="RBWU01000002">
    <property type="protein sequence ID" value="RKS76132.1"/>
    <property type="molecule type" value="Genomic_DNA"/>
</dbReference>
<dbReference type="Proteomes" id="UP000274601">
    <property type="component" value="Unassembled WGS sequence"/>
</dbReference>
<protein>
    <recommendedName>
        <fullName evidence="4 5">Large ribosomal subunit protein uL13</fullName>
    </recommendedName>
</protein>
<dbReference type="GO" id="GO:0003735">
    <property type="term" value="F:structural constituent of ribosome"/>
    <property type="evidence" value="ECO:0007669"/>
    <property type="project" value="InterPro"/>
</dbReference>
<dbReference type="GO" id="GO:0017148">
    <property type="term" value="P:negative regulation of translation"/>
    <property type="evidence" value="ECO:0007669"/>
    <property type="project" value="TreeGrafter"/>
</dbReference>
<name>A0A495QRL3_9ACTN</name>
<dbReference type="PANTHER" id="PTHR11545">
    <property type="entry name" value="RIBOSOMAL PROTEIN L13"/>
    <property type="match status" value="1"/>
</dbReference>
<sequence length="150" mass="16797">MRTYTPKPADIQRQWYVIDATDVVLGRLASQVAQLLRGKHKPIYAPHLDTGDFVVIVNAEKVALSGNKLEQKRAYRHSGYPGGLRSVTYADLLAKHPERAVEKAIKGMLPKNSLGRKMFGKVKVYAGPDHPHQAQKPEPFEITQISQTQK</sequence>
<dbReference type="InterPro" id="IPR005823">
    <property type="entry name" value="Ribosomal_uL13_bac-type"/>
</dbReference>
<dbReference type="HAMAP" id="MF_01366">
    <property type="entry name" value="Ribosomal_uL13"/>
    <property type="match status" value="1"/>
</dbReference>
<dbReference type="PANTHER" id="PTHR11545:SF2">
    <property type="entry name" value="LARGE RIBOSOMAL SUBUNIT PROTEIN UL13M"/>
    <property type="match status" value="1"/>
</dbReference>
<evidence type="ECO:0000313" key="9">
    <source>
        <dbReference type="EMBL" id="RKS76132.1"/>
    </source>
</evidence>
<dbReference type="FunFam" id="3.90.1180.10:FF:000001">
    <property type="entry name" value="50S ribosomal protein L13"/>
    <property type="match status" value="1"/>
</dbReference>
<accession>A0A495QRL3</accession>
<keyword evidence="3 5" id="KW-0687">Ribonucleoprotein</keyword>
<evidence type="ECO:0000256" key="6">
    <source>
        <dbReference type="RuleBase" id="RU003877"/>
    </source>
</evidence>
<evidence type="ECO:0000256" key="3">
    <source>
        <dbReference type="ARBA" id="ARBA00023274"/>
    </source>
</evidence>
<dbReference type="OrthoDB" id="9801330at2"/>
<dbReference type="RefSeq" id="WP_121433550.1">
    <property type="nucleotide sequence ID" value="NZ_RBWU01000002.1"/>
</dbReference>
<dbReference type="PIRSF" id="PIRSF002181">
    <property type="entry name" value="Ribosomal_L13"/>
    <property type="match status" value="1"/>
</dbReference>
<proteinExistence type="inferred from homology"/>
<evidence type="ECO:0000256" key="7">
    <source>
        <dbReference type="RuleBase" id="RU003878"/>
    </source>
</evidence>
<comment type="caution">
    <text evidence="9">The sequence shown here is derived from an EMBL/GenBank/DDBJ whole genome shotgun (WGS) entry which is preliminary data.</text>
</comment>
<dbReference type="CDD" id="cd00392">
    <property type="entry name" value="Ribosomal_L13"/>
    <property type="match status" value="1"/>
</dbReference>
<evidence type="ECO:0000256" key="8">
    <source>
        <dbReference type="SAM" id="MobiDB-lite"/>
    </source>
</evidence>
<evidence type="ECO:0000256" key="5">
    <source>
        <dbReference type="HAMAP-Rule" id="MF_01366"/>
    </source>
</evidence>
<dbReference type="GO" id="GO:0022625">
    <property type="term" value="C:cytosolic large ribosomal subunit"/>
    <property type="evidence" value="ECO:0007669"/>
    <property type="project" value="TreeGrafter"/>
</dbReference>
<dbReference type="Pfam" id="PF00572">
    <property type="entry name" value="Ribosomal_L13"/>
    <property type="match status" value="1"/>
</dbReference>
<comment type="similarity">
    <text evidence="1 5 6">Belongs to the universal ribosomal protein uL13 family.</text>
</comment>
<dbReference type="Gene3D" id="3.90.1180.10">
    <property type="entry name" value="Ribosomal protein L13"/>
    <property type="match status" value="1"/>
</dbReference>
<dbReference type="SUPFAM" id="SSF52161">
    <property type="entry name" value="Ribosomal protein L13"/>
    <property type="match status" value="1"/>
</dbReference>
<evidence type="ECO:0000256" key="4">
    <source>
        <dbReference type="ARBA" id="ARBA00035201"/>
    </source>
</evidence>
<dbReference type="PROSITE" id="PS00783">
    <property type="entry name" value="RIBOSOMAL_L13"/>
    <property type="match status" value="1"/>
</dbReference>
<gene>
    <name evidence="5 7" type="primary">rplM</name>
    <name evidence="9" type="ORF">BZB76_1482</name>
</gene>
<dbReference type="AlphaFoldDB" id="A0A495QRL3"/>
<comment type="subunit">
    <text evidence="5">Part of the 50S ribosomal subunit.</text>
</comment>
<reference evidence="9 10" key="1">
    <citation type="submission" date="2018-10" db="EMBL/GenBank/DDBJ databases">
        <title>Genomic Encyclopedia of Archaeal and Bacterial Type Strains, Phase II (KMG-II): from individual species to whole genera.</title>
        <authorList>
            <person name="Goeker M."/>
        </authorList>
    </citation>
    <scope>NUCLEOTIDE SEQUENCE [LARGE SCALE GENOMIC DNA]</scope>
    <source>
        <strain evidence="9 10">DSM 43383</strain>
    </source>
</reference>
<comment type="function">
    <text evidence="5 7">This protein is one of the early assembly proteins of the 50S ribosomal subunit, although it is not seen to bind rRNA by itself. It is important during the early stages of 50S assembly.</text>
</comment>
<organism evidence="9 10">
    <name type="scientific">Actinomadura pelletieri DSM 43383</name>
    <dbReference type="NCBI Taxonomy" id="1120940"/>
    <lineage>
        <taxon>Bacteria</taxon>
        <taxon>Bacillati</taxon>
        <taxon>Actinomycetota</taxon>
        <taxon>Actinomycetes</taxon>
        <taxon>Streptosporangiales</taxon>
        <taxon>Thermomonosporaceae</taxon>
        <taxon>Actinomadura</taxon>
    </lineage>
</organism>
<evidence type="ECO:0000256" key="1">
    <source>
        <dbReference type="ARBA" id="ARBA00006227"/>
    </source>
</evidence>
<dbReference type="InterPro" id="IPR005822">
    <property type="entry name" value="Ribosomal_uL13"/>
</dbReference>
<keyword evidence="10" id="KW-1185">Reference proteome</keyword>
<evidence type="ECO:0000256" key="2">
    <source>
        <dbReference type="ARBA" id="ARBA00022980"/>
    </source>
</evidence>
<dbReference type="InterPro" id="IPR036899">
    <property type="entry name" value="Ribosomal_uL13_sf"/>
</dbReference>
<dbReference type="NCBIfam" id="TIGR01066">
    <property type="entry name" value="rplM_bact"/>
    <property type="match status" value="1"/>
</dbReference>
<dbReference type="GO" id="GO:0003729">
    <property type="term" value="F:mRNA binding"/>
    <property type="evidence" value="ECO:0007669"/>
    <property type="project" value="TreeGrafter"/>
</dbReference>
<dbReference type="GO" id="GO:0006412">
    <property type="term" value="P:translation"/>
    <property type="evidence" value="ECO:0007669"/>
    <property type="project" value="UniProtKB-UniRule"/>
</dbReference>